<protein>
    <submittedName>
        <fullName evidence="1">Uncharacterized protein</fullName>
    </submittedName>
</protein>
<evidence type="ECO:0000313" key="2">
    <source>
        <dbReference type="Proteomes" id="UP000054843"/>
    </source>
</evidence>
<dbReference type="Proteomes" id="UP000054843">
    <property type="component" value="Unassembled WGS sequence"/>
</dbReference>
<dbReference type="AlphaFoldDB" id="A0A0V1MFC1"/>
<sequence length="283" mass="31898">MPQPSDAVSSQAHTEDDVRAFSAIGRRYIILLRKLPTKCISIRMQCFDGGYNGNEFVSVSDAWREVPISMSSAVHMRRVIFKQNLCVNALGRKDCSLATAETDLEFLLRYFKQQSSDIAKMLFNAKKNRIEERRNTSVCGLFCYLDNPSNYVSSSSSNCILTRPNKRDIKTMAKDLFDRMFKIQVEETEDIDDNGMSKFLYELQSLEQLAAKASSSANASQSNVHPDDVDATPVGEKYVIRGAAYTVQEQQVAWLTSKLEACSRSVEDFLSAVPYLTLDFIDL</sequence>
<accession>A0A0V1MFC1</accession>
<keyword evidence="2" id="KW-1185">Reference proteome</keyword>
<organism evidence="1 2">
    <name type="scientific">Trichinella papuae</name>
    <dbReference type="NCBI Taxonomy" id="268474"/>
    <lineage>
        <taxon>Eukaryota</taxon>
        <taxon>Metazoa</taxon>
        <taxon>Ecdysozoa</taxon>
        <taxon>Nematoda</taxon>
        <taxon>Enoplea</taxon>
        <taxon>Dorylaimia</taxon>
        <taxon>Trichinellida</taxon>
        <taxon>Trichinellidae</taxon>
        <taxon>Trichinella</taxon>
    </lineage>
</organism>
<reference evidence="1 2" key="1">
    <citation type="submission" date="2015-01" db="EMBL/GenBank/DDBJ databases">
        <title>Evolution of Trichinella species and genotypes.</title>
        <authorList>
            <person name="Korhonen P.K."/>
            <person name="Edoardo P."/>
            <person name="Giuseppe L.R."/>
            <person name="Gasser R.B."/>
        </authorList>
    </citation>
    <scope>NUCLEOTIDE SEQUENCE [LARGE SCALE GENOMIC DNA]</scope>
    <source>
        <strain evidence="1">ISS1980</strain>
    </source>
</reference>
<gene>
    <name evidence="1" type="ORF">T10_7255</name>
</gene>
<name>A0A0V1MFC1_9BILA</name>
<evidence type="ECO:0000313" key="1">
    <source>
        <dbReference type="EMBL" id="KRZ70349.1"/>
    </source>
</evidence>
<proteinExistence type="predicted"/>
<comment type="caution">
    <text evidence="1">The sequence shown here is derived from an EMBL/GenBank/DDBJ whole genome shotgun (WGS) entry which is preliminary data.</text>
</comment>
<dbReference type="EMBL" id="JYDO01000116">
    <property type="protein sequence ID" value="KRZ70349.1"/>
    <property type="molecule type" value="Genomic_DNA"/>
</dbReference>